<evidence type="ECO:0000256" key="2">
    <source>
        <dbReference type="ARBA" id="ARBA00004429"/>
    </source>
</evidence>
<dbReference type="KEGG" id="tse:THMIRHAS_01260"/>
<reference evidence="13" key="1">
    <citation type="submission" date="2019-11" db="EMBL/GenBank/DDBJ databases">
        <title>Isolation and characterization of two novel species in the genus Thiomicrorhabdus.</title>
        <authorList>
            <person name="Mochizuki J."/>
            <person name="Kojima H."/>
            <person name="Fukui M."/>
        </authorList>
    </citation>
    <scope>NUCLEOTIDE SEQUENCE [LARGE SCALE GENOMIC DNA]</scope>
    <source>
        <strain evidence="13">aks77</strain>
    </source>
</reference>
<dbReference type="InterPro" id="IPR010817">
    <property type="entry name" value="HemY_N"/>
</dbReference>
<dbReference type="NCBIfam" id="TIGR00540">
    <property type="entry name" value="TPR_hemY_coli"/>
    <property type="match status" value="1"/>
</dbReference>
<dbReference type="InterPro" id="IPR005254">
    <property type="entry name" value="Heme_biosyn_assoc_TPR_pro"/>
</dbReference>
<feature type="transmembrane region" description="Helical" evidence="10">
    <location>
        <begin position="42"/>
        <end position="63"/>
    </location>
</feature>
<dbReference type="EMBL" id="AP021889">
    <property type="protein sequence ID" value="BBP44753.1"/>
    <property type="molecule type" value="Genomic_DNA"/>
</dbReference>
<dbReference type="RefSeq" id="WP_173269312.1">
    <property type="nucleotide sequence ID" value="NZ_AP021889.1"/>
</dbReference>
<dbReference type="GO" id="GO:0042168">
    <property type="term" value="P:heme metabolic process"/>
    <property type="evidence" value="ECO:0007669"/>
    <property type="project" value="InterPro"/>
</dbReference>
<evidence type="ECO:0000256" key="3">
    <source>
        <dbReference type="ARBA" id="ARBA00004744"/>
    </source>
</evidence>
<dbReference type="InterPro" id="IPR011990">
    <property type="entry name" value="TPR-like_helical_dom_sf"/>
</dbReference>
<name>A0A6F8PRK1_9GAMM</name>
<organism evidence="12 13">
    <name type="scientific">Thiosulfatimonas sediminis</name>
    <dbReference type="NCBI Taxonomy" id="2675054"/>
    <lineage>
        <taxon>Bacteria</taxon>
        <taxon>Pseudomonadati</taxon>
        <taxon>Pseudomonadota</taxon>
        <taxon>Gammaproteobacteria</taxon>
        <taxon>Thiotrichales</taxon>
        <taxon>Piscirickettsiaceae</taxon>
        <taxon>Thiosulfatimonas</taxon>
    </lineage>
</organism>
<protein>
    <recommendedName>
        <fullName evidence="11">HemY N-terminal domain-containing protein</fullName>
    </recommendedName>
</protein>
<evidence type="ECO:0000256" key="5">
    <source>
        <dbReference type="ARBA" id="ARBA00022519"/>
    </source>
</evidence>
<gene>
    <name evidence="12" type="ORF">THMIRHAS_01260</name>
</gene>
<dbReference type="AlphaFoldDB" id="A0A6F8PRK1"/>
<sequence>MKLVVTWTLALLITTALATLMLYDNGIVSMAWGGWIVETSLSFFVGGFLVLFIAAYFAVNFIIKIWRFPRYWRNRSQMRRYSKAQGAMTEGMIALEYGEWYKAEKALIRGAKQSEAGLINYLSAAKMAQNQNAFDRRDKYLQQARDAYPQEYMLIGLVEARLLLEQAPWEGLALLQALHEQEPKHETVLAEFCKVLVQLQQWDELERLMPLIRASKALVRDELWSLQRELWAGKLSQTKDVDALDHLWHQLSSKEQQEPVILAEYVEQRIGFGEEVGVAELIEKALKRQWDNRLCHQFGRLTLGPAFELLKKAEKWSKSQSENPILLLTLGRLACRSQMWAMGKSYLKQSLRIEPQLETFHALARCFEAEGQESEAALVYKQAIEQLQQKN</sequence>
<comment type="subcellular location">
    <subcellularLocation>
        <location evidence="2">Cell inner membrane</location>
        <topology evidence="2">Multi-pass membrane protein</topology>
    </subcellularLocation>
</comment>
<keyword evidence="4" id="KW-1003">Cell membrane</keyword>
<keyword evidence="8 10" id="KW-0472">Membrane</keyword>
<dbReference type="GO" id="GO:0005886">
    <property type="term" value="C:plasma membrane"/>
    <property type="evidence" value="ECO:0007669"/>
    <property type="project" value="UniProtKB-SubCell"/>
</dbReference>
<dbReference type="GO" id="GO:0006779">
    <property type="term" value="P:porphyrin-containing compound biosynthetic process"/>
    <property type="evidence" value="ECO:0007669"/>
    <property type="project" value="UniProtKB-KW"/>
</dbReference>
<evidence type="ECO:0000256" key="6">
    <source>
        <dbReference type="ARBA" id="ARBA00022692"/>
    </source>
</evidence>
<feature type="domain" description="HemY N-terminal" evidence="11">
    <location>
        <begin position="26"/>
        <end position="131"/>
    </location>
</feature>
<proteinExistence type="predicted"/>
<evidence type="ECO:0000256" key="10">
    <source>
        <dbReference type="SAM" id="Phobius"/>
    </source>
</evidence>
<evidence type="ECO:0000256" key="1">
    <source>
        <dbReference type="ARBA" id="ARBA00002962"/>
    </source>
</evidence>
<comment type="pathway">
    <text evidence="3">Porphyrin-containing compound metabolism; protoheme biosynthesis.</text>
</comment>
<dbReference type="Pfam" id="PF07219">
    <property type="entry name" value="HemY_N"/>
    <property type="match status" value="1"/>
</dbReference>
<evidence type="ECO:0000259" key="11">
    <source>
        <dbReference type="Pfam" id="PF07219"/>
    </source>
</evidence>
<keyword evidence="9" id="KW-0627">Porphyrin biosynthesis</keyword>
<evidence type="ECO:0000313" key="12">
    <source>
        <dbReference type="EMBL" id="BBP44753.1"/>
    </source>
</evidence>
<evidence type="ECO:0000256" key="7">
    <source>
        <dbReference type="ARBA" id="ARBA00022989"/>
    </source>
</evidence>
<evidence type="ECO:0000256" key="9">
    <source>
        <dbReference type="ARBA" id="ARBA00023244"/>
    </source>
</evidence>
<keyword evidence="5" id="KW-0997">Cell inner membrane</keyword>
<evidence type="ECO:0000256" key="8">
    <source>
        <dbReference type="ARBA" id="ARBA00023136"/>
    </source>
</evidence>
<evidence type="ECO:0000313" key="13">
    <source>
        <dbReference type="Proteomes" id="UP000501726"/>
    </source>
</evidence>
<dbReference type="UniPathway" id="UPA00252"/>
<dbReference type="SUPFAM" id="SSF48452">
    <property type="entry name" value="TPR-like"/>
    <property type="match status" value="1"/>
</dbReference>
<keyword evidence="7 10" id="KW-1133">Transmembrane helix</keyword>
<comment type="function">
    <text evidence="1">Involved in a late step of protoheme IX synthesis.</text>
</comment>
<keyword evidence="13" id="KW-1185">Reference proteome</keyword>
<accession>A0A6F8PRK1</accession>
<dbReference type="Gene3D" id="1.25.40.10">
    <property type="entry name" value="Tetratricopeptide repeat domain"/>
    <property type="match status" value="1"/>
</dbReference>
<dbReference type="Proteomes" id="UP000501726">
    <property type="component" value="Chromosome"/>
</dbReference>
<keyword evidence="6 10" id="KW-0812">Transmembrane</keyword>
<evidence type="ECO:0000256" key="4">
    <source>
        <dbReference type="ARBA" id="ARBA00022475"/>
    </source>
</evidence>